<keyword evidence="3 5" id="KW-0810">Translation regulation</keyword>
<keyword evidence="2 5" id="KW-1005">Bacterial flagellum biogenesis</keyword>
<comment type="function">
    <text evidence="5">Acts as an anti-CsrA protein, binds CsrA and prevents it from repressing translation of its target genes, one of which is flagellin. Binds to flagellin and participates in the assembly of the flagellum.</text>
</comment>
<dbReference type="Proteomes" id="UP000036356">
    <property type="component" value="Unassembled WGS sequence"/>
</dbReference>
<keyword evidence="6" id="KW-0966">Cell projection</keyword>
<dbReference type="Gene3D" id="2.30.290.10">
    <property type="entry name" value="BH3618-like"/>
    <property type="match status" value="1"/>
</dbReference>
<keyword evidence="7" id="KW-1185">Reference proteome</keyword>
<comment type="similarity">
    <text evidence="5">Belongs to the FliW family.</text>
</comment>
<dbReference type="AlphaFoldDB" id="A0A0J1FRE1"/>
<evidence type="ECO:0000313" key="7">
    <source>
        <dbReference type="Proteomes" id="UP000036356"/>
    </source>
</evidence>
<evidence type="ECO:0000256" key="2">
    <source>
        <dbReference type="ARBA" id="ARBA00022795"/>
    </source>
</evidence>
<comment type="subcellular location">
    <subcellularLocation>
        <location evidence="5">Cytoplasm</location>
    </subcellularLocation>
</comment>
<evidence type="ECO:0000256" key="4">
    <source>
        <dbReference type="ARBA" id="ARBA00023186"/>
    </source>
</evidence>
<dbReference type="EMBL" id="LDZY01000006">
    <property type="protein sequence ID" value="KLU65882.1"/>
    <property type="molecule type" value="Genomic_DNA"/>
</dbReference>
<dbReference type="PANTHER" id="PTHR39190:SF1">
    <property type="entry name" value="FLAGELLAR ASSEMBLY FACTOR FLIW"/>
    <property type="match status" value="1"/>
</dbReference>
<protein>
    <recommendedName>
        <fullName evidence="5">Flagellar assembly factor FliW</fullName>
    </recommendedName>
</protein>
<proteinExistence type="inferred from homology"/>
<keyword evidence="6" id="KW-0282">Flagellum</keyword>
<keyword evidence="6" id="KW-0969">Cilium</keyword>
<dbReference type="HAMAP" id="MF_01185">
    <property type="entry name" value="FliW"/>
    <property type="match status" value="1"/>
</dbReference>
<reference evidence="6 7" key="1">
    <citation type="submission" date="2015-06" db="EMBL/GenBank/DDBJ databases">
        <title>Draft genome of the moderately acidophilic sulfate reducer Candidatus Desulfosporosinus acididurans strain M1.</title>
        <authorList>
            <person name="Poehlein A."/>
            <person name="Petzsch P."/>
            <person name="Johnson B.D."/>
            <person name="Schloemann M."/>
            <person name="Daniel R."/>
            <person name="Muehling M."/>
        </authorList>
    </citation>
    <scope>NUCLEOTIDE SEQUENCE [LARGE SCALE GENOMIC DNA]</scope>
    <source>
        <strain evidence="6 7">M1</strain>
    </source>
</reference>
<name>A0A0J1FRE1_9FIRM</name>
<keyword evidence="4 5" id="KW-0143">Chaperone</keyword>
<evidence type="ECO:0000256" key="5">
    <source>
        <dbReference type="HAMAP-Rule" id="MF_01185"/>
    </source>
</evidence>
<dbReference type="InterPro" id="IPR024046">
    <property type="entry name" value="Flagellar_assmbl_FliW_dom_sf"/>
</dbReference>
<dbReference type="GO" id="GO:0006417">
    <property type="term" value="P:regulation of translation"/>
    <property type="evidence" value="ECO:0007669"/>
    <property type="project" value="UniProtKB-KW"/>
</dbReference>
<evidence type="ECO:0000256" key="3">
    <source>
        <dbReference type="ARBA" id="ARBA00022845"/>
    </source>
</evidence>
<dbReference type="GO" id="GO:0005737">
    <property type="term" value="C:cytoplasm"/>
    <property type="evidence" value="ECO:0007669"/>
    <property type="project" value="UniProtKB-SubCell"/>
</dbReference>
<dbReference type="PATRIC" id="fig|476652.3.peg.1985"/>
<dbReference type="PANTHER" id="PTHR39190">
    <property type="entry name" value="FLAGELLAR ASSEMBLY FACTOR FLIW"/>
    <property type="match status" value="1"/>
</dbReference>
<keyword evidence="1 5" id="KW-0963">Cytoplasm</keyword>
<dbReference type="RefSeq" id="WP_047809810.1">
    <property type="nucleotide sequence ID" value="NZ_LDZY01000006.1"/>
</dbReference>
<organism evidence="6 7">
    <name type="scientific">Desulfosporosinus acididurans</name>
    <dbReference type="NCBI Taxonomy" id="476652"/>
    <lineage>
        <taxon>Bacteria</taxon>
        <taxon>Bacillati</taxon>
        <taxon>Bacillota</taxon>
        <taxon>Clostridia</taxon>
        <taxon>Eubacteriales</taxon>
        <taxon>Desulfitobacteriaceae</taxon>
        <taxon>Desulfosporosinus</taxon>
    </lineage>
</organism>
<accession>A0A0J1FRE1</accession>
<dbReference type="Pfam" id="PF02623">
    <property type="entry name" value="FliW"/>
    <property type="match status" value="1"/>
</dbReference>
<dbReference type="InterPro" id="IPR003775">
    <property type="entry name" value="Flagellar_assembly_factor_FliW"/>
</dbReference>
<dbReference type="GO" id="GO:0044780">
    <property type="term" value="P:bacterial-type flagellum assembly"/>
    <property type="evidence" value="ECO:0007669"/>
    <property type="project" value="UniProtKB-UniRule"/>
</dbReference>
<dbReference type="STRING" id="476652.DEAC_c19180"/>
<sequence>MIDNVYNFVKGIPGFEDYRKFRLIEEKGVPFARLISVDEERIGFILIRPGLLFPDYGVEVDDDNAEVLKLNQVSEGSASIGALSDEGSNINVDIWSIVTLDRQDVAQSTVNLRAPILLNNVQKVGVQLILMDEKYLTKQPLIFDDAGNQGQEGAVD</sequence>
<gene>
    <name evidence="5 6" type="primary">fliW</name>
    <name evidence="6" type="ORF">DEAC_c19180</name>
</gene>
<comment type="subunit">
    <text evidence="5">Interacts with translational regulator CsrA and flagellin(s).</text>
</comment>
<evidence type="ECO:0000256" key="1">
    <source>
        <dbReference type="ARBA" id="ARBA00022490"/>
    </source>
</evidence>
<evidence type="ECO:0000313" key="6">
    <source>
        <dbReference type="EMBL" id="KLU65882.1"/>
    </source>
</evidence>
<dbReference type="SUPFAM" id="SSF141457">
    <property type="entry name" value="BH3618-like"/>
    <property type="match status" value="1"/>
</dbReference>
<comment type="caution">
    <text evidence="6">The sequence shown here is derived from an EMBL/GenBank/DDBJ whole genome shotgun (WGS) entry which is preliminary data.</text>
</comment>